<dbReference type="PANTHER" id="PTHR30580:SF0">
    <property type="entry name" value="PRIMOSOMAL PROTEIN N"/>
    <property type="match status" value="1"/>
</dbReference>
<dbReference type="Gene3D" id="3.40.50.300">
    <property type="entry name" value="P-loop containing nucleotide triphosphate hydrolases"/>
    <property type="match status" value="2"/>
</dbReference>
<dbReference type="InterPro" id="IPR027417">
    <property type="entry name" value="P-loop_NTPase"/>
</dbReference>
<evidence type="ECO:0000256" key="4">
    <source>
        <dbReference type="ARBA" id="ARBA00022741"/>
    </source>
</evidence>
<feature type="binding site" evidence="12">
    <location>
        <position position="520"/>
    </location>
    <ligand>
        <name>Zn(2+)</name>
        <dbReference type="ChEBI" id="CHEBI:29105"/>
        <label>2</label>
    </ligand>
</feature>
<name>A0A4P6ZM25_9LACO</name>
<dbReference type="SMART" id="SM00487">
    <property type="entry name" value="DEXDc"/>
    <property type="match status" value="1"/>
</dbReference>
<comment type="similarity">
    <text evidence="12">Belongs to the helicase family. PriA subfamily.</text>
</comment>
<evidence type="ECO:0000256" key="2">
    <source>
        <dbReference type="ARBA" id="ARBA00022705"/>
    </source>
</evidence>
<dbReference type="InterPro" id="IPR040498">
    <property type="entry name" value="PriA_CRR"/>
</dbReference>
<evidence type="ECO:0000256" key="9">
    <source>
        <dbReference type="ARBA" id="ARBA00023125"/>
    </source>
</evidence>
<dbReference type="Pfam" id="PF18319">
    <property type="entry name" value="Zn_ribbon_PriA"/>
    <property type="match status" value="1"/>
</dbReference>
<evidence type="ECO:0000259" key="14">
    <source>
        <dbReference type="PROSITE" id="PS51194"/>
    </source>
</evidence>
<dbReference type="SUPFAM" id="SSF52540">
    <property type="entry name" value="P-loop containing nucleoside triphosphate hydrolases"/>
    <property type="match status" value="2"/>
</dbReference>
<dbReference type="InterPro" id="IPR014001">
    <property type="entry name" value="Helicase_ATP-bd"/>
</dbReference>
<dbReference type="GO" id="GO:1990077">
    <property type="term" value="C:primosome complex"/>
    <property type="evidence" value="ECO:0007669"/>
    <property type="project" value="UniProtKB-UniRule"/>
</dbReference>
<dbReference type="NCBIfam" id="TIGR00595">
    <property type="entry name" value="priA"/>
    <property type="match status" value="1"/>
</dbReference>
<dbReference type="Pfam" id="PF17764">
    <property type="entry name" value="PriA_3primeBD"/>
    <property type="match status" value="1"/>
</dbReference>
<dbReference type="InterPro" id="IPR005259">
    <property type="entry name" value="PriA"/>
</dbReference>
<dbReference type="Pfam" id="PF00271">
    <property type="entry name" value="Helicase_C"/>
    <property type="match status" value="1"/>
</dbReference>
<comment type="function">
    <text evidence="12">Initiates the restart of stalled replication forks, which reloads the replicative helicase on sites other than the origin of replication. Recognizes and binds to abandoned replication forks and remodels them to uncover a helicase loading site. Promotes assembly of the primosome at these replication forks.</text>
</comment>
<dbReference type="Pfam" id="PF18074">
    <property type="entry name" value="PriA_C"/>
    <property type="match status" value="1"/>
</dbReference>
<evidence type="ECO:0000256" key="12">
    <source>
        <dbReference type="HAMAP-Rule" id="MF_00983"/>
    </source>
</evidence>
<feature type="binding site" evidence="12">
    <location>
        <position position="535"/>
    </location>
    <ligand>
        <name>Zn(2+)</name>
        <dbReference type="ChEBI" id="CHEBI:29105"/>
        <label>2</label>
    </ligand>
</feature>
<dbReference type="FunFam" id="3.40.50.300:FF:000489">
    <property type="entry name" value="Primosome assembly protein PriA"/>
    <property type="match status" value="1"/>
</dbReference>
<dbReference type="Gene3D" id="3.40.1440.60">
    <property type="entry name" value="PriA, 3(prime) DNA-binding domain"/>
    <property type="match status" value="1"/>
</dbReference>
<feature type="domain" description="Helicase ATP-binding" evidence="13">
    <location>
        <begin position="280"/>
        <end position="446"/>
    </location>
</feature>
<feature type="domain" description="Helicase C-terminal" evidence="14">
    <location>
        <begin position="543"/>
        <end position="700"/>
    </location>
</feature>
<proteinExistence type="inferred from homology"/>
<evidence type="ECO:0000256" key="10">
    <source>
        <dbReference type="ARBA" id="ARBA00023235"/>
    </source>
</evidence>
<dbReference type="CDD" id="cd18804">
    <property type="entry name" value="SF2_C_priA"/>
    <property type="match status" value="1"/>
</dbReference>
<comment type="catalytic activity">
    <reaction evidence="12">
        <text>Couples ATP hydrolysis with the unwinding of duplex DNA by translocating in the 3'-5' direction.</text>
        <dbReference type="EC" id="5.6.2.4"/>
    </reaction>
</comment>
<evidence type="ECO:0000259" key="13">
    <source>
        <dbReference type="PROSITE" id="PS51192"/>
    </source>
</evidence>
<dbReference type="InterPro" id="IPR042115">
    <property type="entry name" value="PriA_3primeBD_sf"/>
</dbReference>
<evidence type="ECO:0000256" key="1">
    <source>
        <dbReference type="ARBA" id="ARBA00022515"/>
    </source>
</evidence>
<dbReference type="SMART" id="SM00490">
    <property type="entry name" value="HELICc"/>
    <property type="match status" value="1"/>
</dbReference>
<dbReference type="InterPro" id="IPR041222">
    <property type="entry name" value="PriA_3primeBD"/>
</dbReference>
<keyword evidence="3 12" id="KW-0479">Metal-binding</keyword>
<dbReference type="FunFam" id="3.40.1440.60:FF:000001">
    <property type="entry name" value="Primosomal protein N"/>
    <property type="match status" value="1"/>
</dbReference>
<dbReference type="GO" id="GO:0006270">
    <property type="term" value="P:DNA replication initiation"/>
    <property type="evidence" value="ECO:0007669"/>
    <property type="project" value="TreeGrafter"/>
</dbReference>
<keyword evidence="16" id="KW-1185">Reference proteome</keyword>
<dbReference type="GO" id="GO:0008270">
    <property type="term" value="F:zinc ion binding"/>
    <property type="evidence" value="ECO:0007669"/>
    <property type="project" value="UniProtKB-UniRule"/>
</dbReference>
<feature type="binding site" evidence="12">
    <location>
        <position position="517"/>
    </location>
    <ligand>
        <name>Zn(2+)</name>
        <dbReference type="ChEBI" id="CHEBI:29105"/>
        <label>2</label>
    </ligand>
</feature>
<dbReference type="InterPro" id="IPR041236">
    <property type="entry name" value="PriA_C"/>
</dbReference>
<dbReference type="PANTHER" id="PTHR30580">
    <property type="entry name" value="PRIMOSOMAL PROTEIN N"/>
    <property type="match status" value="1"/>
</dbReference>
<dbReference type="GO" id="GO:0006310">
    <property type="term" value="P:DNA recombination"/>
    <property type="evidence" value="ECO:0007669"/>
    <property type="project" value="InterPro"/>
</dbReference>
<evidence type="ECO:0000313" key="15">
    <source>
        <dbReference type="EMBL" id="QBP18627.1"/>
    </source>
</evidence>
<dbReference type="GO" id="GO:0006302">
    <property type="term" value="P:double-strand break repair"/>
    <property type="evidence" value="ECO:0007669"/>
    <property type="project" value="InterPro"/>
</dbReference>
<dbReference type="CDD" id="cd17929">
    <property type="entry name" value="DEXHc_priA"/>
    <property type="match status" value="1"/>
</dbReference>
<feature type="binding site" evidence="12">
    <location>
        <position position="548"/>
    </location>
    <ligand>
        <name>Zn(2+)</name>
        <dbReference type="ChEBI" id="CHEBI:29105"/>
        <label>1</label>
    </ligand>
</feature>
<keyword evidence="10 12" id="KW-0413">Isomerase</keyword>
<dbReference type="OrthoDB" id="9759544at2"/>
<protein>
    <recommendedName>
        <fullName evidence="12">Replication restart protein PriA</fullName>
    </recommendedName>
    <alternativeName>
        <fullName evidence="12">ATP-dependent DNA helicase PriA</fullName>
        <ecNumber evidence="12">5.6.2.4</ecNumber>
    </alternativeName>
    <alternativeName>
        <fullName evidence="12">DNA 3'-5' helicase PriA</fullName>
    </alternativeName>
</protein>
<keyword evidence="9 12" id="KW-0238">DNA-binding</keyword>
<dbReference type="PROSITE" id="PS51194">
    <property type="entry name" value="HELICASE_CTER"/>
    <property type="match status" value="1"/>
</dbReference>
<keyword evidence="1 12" id="KW-0639">Primosome</keyword>
<accession>A0A4P6ZM25</accession>
<evidence type="ECO:0000256" key="6">
    <source>
        <dbReference type="ARBA" id="ARBA00022806"/>
    </source>
</evidence>
<keyword evidence="7 12" id="KW-0862">Zinc</keyword>
<dbReference type="PROSITE" id="PS51192">
    <property type="entry name" value="HELICASE_ATP_BIND_1"/>
    <property type="match status" value="1"/>
</dbReference>
<dbReference type="GO" id="GO:0006269">
    <property type="term" value="P:DNA replication, synthesis of primer"/>
    <property type="evidence" value="ECO:0007669"/>
    <property type="project" value="UniProtKB-KW"/>
</dbReference>
<dbReference type="GO" id="GO:0043138">
    <property type="term" value="F:3'-5' DNA helicase activity"/>
    <property type="evidence" value="ECO:0007669"/>
    <property type="project" value="UniProtKB-EC"/>
</dbReference>
<dbReference type="InterPro" id="IPR001650">
    <property type="entry name" value="Helicase_C-like"/>
</dbReference>
<evidence type="ECO:0000256" key="8">
    <source>
        <dbReference type="ARBA" id="ARBA00022840"/>
    </source>
</evidence>
<keyword evidence="5 12" id="KW-0378">Hydrolase</keyword>
<evidence type="ECO:0000256" key="7">
    <source>
        <dbReference type="ARBA" id="ARBA00022833"/>
    </source>
</evidence>
<dbReference type="Pfam" id="PF00270">
    <property type="entry name" value="DEAD"/>
    <property type="match status" value="1"/>
</dbReference>
<comment type="subunit">
    <text evidence="12">Component of the replication restart primosome.</text>
</comment>
<dbReference type="InterPro" id="IPR011545">
    <property type="entry name" value="DEAD/DEAH_box_helicase_dom"/>
</dbReference>
<evidence type="ECO:0000256" key="5">
    <source>
        <dbReference type="ARBA" id="ARBA00022801"/>
    </source>
</evidence>
<feature type="binding site" evidence="12">
    <location>
        <position position="511"/>
    </location>
    <ligand>
        <name>Zn(2+)</name>
        <dbReference type="ChEBI" id="CHEBI:29105"/>
        <label>1</label>
    </ligand>
</feature>
<keyword evidence="2 12" id="KW-0235">DNA replication</keyword>
<keyword evidence="6 12" id="KW-0347">Helicase</keyword>
<dbReference type="EC" id="5.6.2.4" evidence="12"/>
<feature type="binding site" evidence="12">
    <location>
        <position position="551"/>
    </location>
    <ligand>
        <name>Zn(2+)</name>
        <dbReference type="ChEBI" id="CHEBI:29105"/>
        <label>1</label>
    </ligand>
</feature>
<sequence>MKLAQVIVDVPTMQTDVPFTYSIPQSLLDRIKPGMRVIVPFGNGGRKIQGFVIGFTDHSKYRLKPISAVMDLTPVVDDELLQLSKWLAKTTFSFRISCLQTMLPSVMKAKYAKRATLLKPINDPKVKQLFDHQASLTYRPNKLTPDQQALIYQLRQRGLIKVTYLVKNQARSEMVNAFTSRLPVARIKYLLKAISTRNVGQVTLLRFLLEHPTGTYKIAEVTKYRQHLSSSVINQAAKKGWLKKLKVRKYRNPYKQPVKKNHPFKLNSDQWHAVNQIDSSIVNDQFAVYLLEGVTGSGKTEVYLQAISKALQQGKTALMLVPEISLTPQMVTWVKGRFGDLVAILHSGLSSGEKYDEWQRIQSGNAKVVVGARSAIFAPLKNLGIIIMDEEHDTSYKQEDTPRYQTRSVAKWRGKYYHCPVVLGSATPSLESRARATKHVYHLLRLPHRINHQALPTVHIVDMRKEIMKHHGINYSSALLDAIKLRLKRHEQVVLMLNRRGYSNFVMCRNCGYVPKCPNCDISLTFHWHSHSLRCHYCGHEEPIPRTCPKCGSRKIRYLGTGTEQAELELKRFIPGIKIVRMDVDTTSRKGAHARLLHEFGSGYANVLLGTQMIAKGLDFPNVTLVGVLNADTSLMLPDFRSEERTFQLLTQVSGRAGRAKKKGEVFIQTFNPDNYAIRLAQQQNYERFYLIEMTRRHALNYPPYYYSVRLTASSKNRRLAIASMASIKQYLQTRLSPQTIILGPAPSAITRIKQRYYFQMVIKYKHEPNLQETLDYILNHYQIGVRNGLFISIDPNPVNFM</sequence>
<reference evidence="16" key="1">
    <citation type="submission" date="2018-12" db="EMBL/GenBank/DDBJ databases">
        <title>A new species of lactobacillus.</title>
        <authorList>
            <person name="Jian Y."/>
            <person name="Xin L."/>
            <person name="Hong Z.J."/>
            <person name="Ming L.Z."/>
            <person name="Hong X.Z."/>
        </authorList>
    </citation>
    <scope>NUCLEOTIDE SEQUENCE [LARGE SCALE GENOMIC DNA]</scope>
    <source>
        <strain evidence="16">HSLZ-75</strain>
    </source>
</reference>
<evidence type="ECO:0000313" key="16">
    <source>
        <dbReference type="Proteomes" id="UP000294321"/>
    </source>
</evidence>
<keyword evidence="8 12" id="KW-0067">ATP-binding</keyword>
<dbReference type="Proteomes" id="UP000294321">
    <property type="component" value="Chromosome"/>
</dbReference>
<comment type="catalytic activity">
    <reaction evidence="11 12">
        <text>ATP + H2O = ADP + phosphate + H(+)</text>
        <dbReference type="Rhea" id="RHEA:13065"/>
        <dbReference type="ChEBI" id="CHEBI:15377"/>
        <dbReference type="ChEBI" id="CHEBI:15378"/>
        <dbReference type="ChEBI" id="CHEBI:30616"/>
        <dbReference type="ChEBI" id="CHEBI:43474"/>
        <dbReference type="ChEBI" id="CHEBI:456216"/>
        <dbReference type="EC" id="5.6.2.4"/>
    </reaction>
</comment>
<evidence type="ECO:0000256" key="11">
    <source>
        <dbReference type="ARBA" id="ARBA00048988"/>
    </source>
</evidence>
<organism evidence="15 16">
    <name type="scientific">Acetilactobacillus jinshanensis</name>
    <dbReference type="NCBI Taxonomy" id="1720083"/>
    <lineage>
        <taxon>Bacteria</taxon>
        <taxon>Bacillati</taxon>
        <taxon>Bacillota</taxon>
        <taxon>Bacilli</taxon>
        <taxon>Lactobacillales</taxon>
        <taxon>Lactobacillaceae</taxon>
        <taxon>Acetilactobacillus</taxon>
    </lineage>
</organism>
<dbReference type="GO" id="GO:0005524">
    <property type="term" value="F:ATP binding"/>
    <property type="evidence" value="ECO:0007669"/>
    <property type="project" value="UniProtKB-UniRule"/>
</dbReference>
<comment type="cofactor">
    <cofactor evidence="12">
        <name>Zn(2+)</name>
        <dbReference type="ChEBI" id="CHEBI:29105"/>
    </cofactor>
    <text evidence="12">Binds 2 zinc ions per subunit.</text>
</comment>
<evidence type="ECO:0000256" key="3">
    <source>
        <dbReference type="ARBA" id="ARBA00022723"/>
    </source>
</evidence>
<gene>
    <name evidence="12 15" type="primary">priA</name>
    <name evidence="15" type="ORF">ELX58_05665</name>
</gene>
<dbReference type="NCBIfam" id="NF004066">
    <property type="entry name" value="PRK05580.1-3"/>
    <property type="match status" value="1"/>
</dbReference>
<dbReference type="GO" id="GO:0016887">
    <property type="term" value="F:ATP hydrolysis activity"/>
    <property type="evidence" value="ECO:0007669"/>
    <property type="project" value="RHEA"/>
</dbReference>
<feature type="binding site" evidence="12">
    <location>
        <position position="508"/>
    </location>
    <ligand>
        <name>Zn(2+)</name>
        <dbReference type="ChEBI" id="CHEBI:29105"/>
        <label>1</label>
    </ligand>
</feature>
<dbReference type="EMBL" id="CP034726">
    <property type="protein sequence ID" value="QBP18627.1"/>
    <property type="molecule type" value="Genomic_DNA"/>
</dbReference>
<feature type="binding site" evidence="12">
    <location>
        <position position="538"/>
    </location>
    <ligand>
        <name>Zn(2+)</name>
        <dbReference type="ChEBI" id="CHEBI:29105"/>
        <label>2</label>
    </ligand>
</feature>
<keyword evidence="4 12" id="KW-0547">Nucleotide-binding</keyword>
<dbReference type="AlphaFoldDB" id="A0A4P6ZM25"/>
<dbReference type="KEGG" id="lji:ELX58_05665"/>
<dbReference type="GO" id="GO:0003677">
    <property type="term" value="F:DNA binding"/>
    <property type="evidence" value="ECO:0007669"/>
    <property type="project" value="UniProtKB-UniRule"/>
</dbReference>
<dbReference type="HAMAP" id="MF_00983">
    <property type="entry name" value="PriA"/>
    <property type="match status" value="1"/>
</dbReference>